<evidence type="ECO:0000313" key="3">
    <source>
        <dbReference type="EMBL" id="CAB3993018.1"/>
    </source>
</evidence>
<protein>
    <submittedName>
        <fullName evidence="3">Transcription factor Adf-1-like</fullName>
    </submittedName>
</protein>
<dbReference type="Pfam" id="PF02944">
    <property type="entry name" value="BESS"/>
    <property type="match status" value="1"/>
</dbReference>
<comment type="caution">
    <text evidence="3">The sequence shown here is derived from an EMBL/GenBank/DDBJ whole genome shotgun (WGS) entry which is preliminary data.</text>
</comment>
<evidence type="ECO:0000256" key="2">
    <source>
        <dbReference type="SAM" id="MobiDB-lite"/>
    </source>
</evidence>
<keyword evidence="1" id="KW-0539">Nucleus</keyword>
<dbReference type="InterPro" id="IPR006578">
    <property type="entry name" value="MADF-dom"/>
</dbReference>
<reference evidence="3" key="1">
    <citation type="submission" date="2020-04" db="EMBL/GenBank/DDBJ databases">
        <authorList>
            <person name="Alioto T."/>
            <person name="Alioto T."/>
            <person name="Gomez Garrido J."/>
        </authorList>
    </citation>
    <scope>NUCLEOTIDE SEQUENCE</scope>
    <source>
        <strain evidence="3">A484AB</strain>
    </source>
</reference>
<accession>A0A6S7GLW1</accession>
<keyword evidence="4" id="KW-1185">Reference proteome</keyword>
<dbReference type="Proteomes" id="UP001152795">
    <property type="component" value="Unassembled WGS sequence"/>
</dbReference>
<feature type="region of interest" description="Disordered" evidence="2">
    <location>
        <begin position="24"/>
        <end position="97"/>
    </location>
</feature>
<dbReference type="Pfam" id="PF10545">
    <property type="entry name" value="MADF_DNA_bdg"/>
    <property type="match status" value="1"/>
</dbReference>
<dbReference type="PANTHER" id="PTHR12243">
    <property type="entry name" value="MADF DOMAIN TRANSCRIPTION FACTOR"/>
    <property type="match status" value="1"/>
</dbReference>
<dbReference type="InterPro" id="IPR004210">
    <property type="entry name" value="BESS_motif"/>
</dbReference>
<gene>
    <name evidence="3" type="ORF">PACLA_8A013545</name>
</gene>
<dbReference type="PROSITE" id="PS51029">
    <property type="entry name" value="MADF"/>
    <property type="match status" value="1"/>
</dbReference>
<evidence type="ECO:0000256" key="1">
    <source>
        <dbReference type="PROSITE-ProRule" id="PRU00371"/>
    </source>
</evidence>
<evidence type="ECO:0000313" key="4">
    <source>
        <dbReference type="Proteomes" id="UP001152795"/>
    </source>
</evidence>
<dbReference type="GO" id="GO:0003677">
    <property type="term" value="F:DNA binding"/>
    <property type="evidence" value="ECO:0007669"/>
    <property type="project" value="InterPro"/>
</dbReference>
<sequence length="345" mass="37927">MADNMMSEESRGRFSSTINSLKELLARSQHEEELNELDEGSVTEPFGHIQQQQQMGNTSQSIPNIATESTEQANPATEPSGAPLTSVEAGEAEEERGVSTDFEVELFIEEIRKLGCLWNTSLSSYKDRNAKQNAWQILSNIFNKDVEFLKTQLKYLKDNLKKCLDRRSKATKSGAAASKLATCKYFDQLGFLHSKVSNKPTESNLTPVIEVEDTPSVNPSAPTCSVTQSVLCPNTSTIASAAAKDISSSAPGKSKAENEIIAYTPAKRSKSRAEMAYAVDTLLVKTLQDIQAPTSKSGTVGDDDEDILFCKSLVPVLKKMSARQNRLAKIKINQLLFEIEFSDEQ</sequence>
<dbReference type="PROSITE" id="PS51031">
    <property type="entry name" value="BESS"/>
    <property type="match status" value="1"/>
</dbReference>
<comment type="subcellular location">
    <subcellularLocation>
        <location evidence="1">Nucleus</location>
    </subcellularLocation>
</comment>
<dbReference type="AlphaFoldDB" id="A0A6S7GLW1"/>
<dbReference type="SMART" id="SM00595">
    <property type="entry name" value="MADF"/>
    <property type="match status" value="1"/>
</dbReference>
<dbReference type="OrthoDB" id="6022395at2759"/>
<name>A0A6S7GLW1_PARCT</name>
<dbReference type="PANTHER" id="PTHR12243:SF67">
    <property type="entry name" value="COREPRESSOR OF PANGOLIN, ISOFORM A-RELATED"/>
    <property type="match status" value="1"/>
</dbReference>
<organism evidence="3 4">
    <name type="scientific">Paramuricea clavata</name>
    <name type="common">Red gorgonian</name>
    <name type="synonym">Violescent sea-whip</name>
    <dbReference type="NCBI Taxonomy" id="317549"/>
    <lineage>
        <taxon>Eukaryota</taxon>
        <taxon>Metazoa</taxon>
        <taxon>Cnidaria</taxon>
        <taxon>Anthozoa</taxon>
        <taxon>Octocorallia</taxon>
        <taxon>Malacalcyonacea</taxon>
        <taxon>Plexauridae</taxon>
        <taxon>Paramuricea</taxon>
    </lineage>
</organism>
<proteinExistence type="predicted"/>
<dbReference type="EMBL" id="CACRXK020002169">
    <property type="protein sequence ID" value="CAB3993018.1"/>
    <property type="molecule type" value="Genomic_DNA"/>
</dbReference>
<feature type="compositionally biased region" description="Polar residues" evidence="2">
    <location>
        <begin position="55"/>
        <end position="77"/>
    </location>
</feature>
<dbReference type="InterPro" id="IPR039353">
    <property type="entry name" value="TF_Adf1"/>
</dbReference>
<dbReference type="GO" id="GO:0005634">
    <property type="term" value="C:nucleus"/>
    <property type="evidence" value="ECO:0007669"/>
    <property type="project" value="UniProtKB-SubCell"/>
</dbReference>